<dbReference type="AlphaFoldDB" id="A0AAV6GWJ3"/>
<dbReference type="PANTHER" id="PTHR24106">
    <property type="entry name" value="NACHT, LRR AND CARD DOMAINS-CONTAINING"/>
    <property type="match status" value="1"/>
</dbReference>
<dbReference type="InterPro" id="IPR032675">
    <property type="entry name" value="LRR_dom_sf"/>
</dbReference>
<keyword evidence="4" id="KW-1185">Reference proteome</keyword>
<name>A0AAV6GWJ3_9TELE</name>
<sequence>MQNTLFTDNARLYRCKLTEKCWANLVSAFQSETSHLRELDLTDNDLQDWNMASLPGPQLSWLHNTDIKNEGLSGDGCEVLASALRAGLPSLRELDLSLNEFEYTTANVLLTSMTSPQCQLETLRRKRCGLTYRHCEALASVLESGAACLRELDLSDNDLDDHAVERLSSGLMSTVP</sequence>
<dbReference type="SUPFAM" id="SSF52047">
    <property type="entry name" value="RNI-like"/>
    <property type="match status" value="1"/>
</dbReference>
<evidence type="ECO:0000256" key="2">
    <source>
        <dbReference type="ARBA" id="ARBA00022737"/>
    </source>
</evidence>
<evidence type="ECO:0000313" key="4">
    <source>
        <dbReference type="Proteomes" id="UP000823561"/>
    </source>
</evidence>
<gene>
    <name evidence="3" type="ORF">AALO_G00096220</name>
</gene>
<dbReference type="SMART" id="SM00368">
    <property type="entry name" value="LRR_RI"/>
    <property type="match status" value="4"/>
</dbReference>
<evidence type="ECO:0000313" key="3">
    <source>
        <dbReference type="EMBL" id="KAG5278191.1"/>
    </source>
</evidence>
<keyword evidence="2" id="KW-0677">Repeat</keyword>
<protein>
    <submittedName>
        <fullName evidence="3">Uncharacterized protein</fullName>
    </submittedName>
</protein>
<proteinExistence type="predicted"/>
<keyword evidence="1" id="KW-0433">Leucine-rich repeat</keyword>
<dbReference type="Pfam" id="PF13516">
    <property type="entry name" value="LRR_6"/>
    <property type="match status" value="3"/>
</dbReference>
<reference evidence="3" key="1">
    <citation type="submission" date="2020-10" db="EMBL/GenBank/DDBJ databases">
        <title>Chromosome-scale genome assembly of the Allis shad, Alosa alosa.</title>
        <authorList>
            <person name="Margot Z."/>
            <person name="Christophe K."/>
            <person name="Cabau C."/>
            <person name="Louis A."/>
            <person name="Berthelot C."/>
            <person name="Parey E."/>
            <person name="Roest Crollius H."/>
            <person name="Montfort J."/>
            <person name="Robinson-Rechavi M."/>
            <person name="Bucao C."/>
            <person name="Bouchez O."/>
            <person name="Gislard M."/>
            <person name="Lluch J."/>
            <person name="Milhes M."/>
            <person name="Lampietro C."/>
            <person name="Lopez Roques C."/>
            <person name="Donnadieu C."/>
            <person name="Braasch I."/>
            <person name="Desvignes T."/>
            <person name="Postlethwait J."/>
            <person name="Bobe J."/>
            <person name="Guiguen Y."/>
        </authorList>
    </citation>
    <scope>NUCLEOTIDE SEQUENCE</scope>
    <source>
        <strain evidence="3">M-15738</strain>
        <tissue evidence="3">Blood</tissue>
    </source>
</reference>
<dbReference type="InterPro" id="IPR001611">
    <property type="entry name" value="Leu-rich_rpt"/>
</dbReference>
<dbReference type="EMBL" id="JADWDJ010000007">
    <property type="protein sequence ID" value="KAG5278191.1"/>
    <property type="molecule type" value="Genomic_DNA"/>
</dbReference>
<evidence type="ECO:0000256" key="1">
    <source>
        <dbReference type="ARBA" id="ARBA00022614"/>
    </source>
</evidence>
<dbReference type="Gene3D" id="3.80.10.10">
    <property type="entry name" value="Ribonuclease Inhibitor"/>
    <property type="match status" value="1"/>
</dbReference>
<comment type="caution">
    <text evidence="3">The sequence shown here is derived from an EMBL/GenBank/DDBJ whole genome shotgun (WGS) entry which is preliminary data.</text>
</comment>
<dbReference type="InterPro" id="IPR051261">
    <property type="entry name" value="NLR"/>
</dbReference>
<organism evidence="3 4">
    <name type="scientific">Alosa alosa</name>
    <name type="common">allis shad</name>
    <dbReference type="NCBI Taxonomy" id="278164"/>
    <lineage>
        <taxon>Eukaryota</taxon>
        <taxon>Metazoa</taxon>
        <taxon>Chordata</taxon>
        <taxon>Craniata</taxon>
        <taxon>Vertebrata</taxon>
        <taxon>Euteleostomi</taxon>
        <taxon>Actinopterygii</taxon>
        <taxon>Neopterygii</taxon>
        <taxon>Teleostei</taxon>
        <taxon>Clupei</taxon>
        <taxon>Clupeiformes</taxon>
        <taxon>Clupeoidei</taxon>
        <taxon>Clupeidae</taxon>
        <taxon>Alosa</taxon>
    </lineage>
</organism>
<accession>A0AAV6GWJ3</accession>
<dbReference type="Proteomes" id="UP000823561">
    <property type="component" value="Chromosome 7"/>
</dbReference>